<dbReference type="Ensembl" id="ENSCSAVT00000019303.1">
    <property type="protein sequence ID" value="ENSCSAVP00000019096.1"/>
    <property type="gene ID" value="ENSCSAVG00000011210.1"/>
</dbReference>
<accession>H2ZND0</accession>
<sequence>MQSVEEKSKEIDVMQDTTVLCGDNLERFKLNKDGKVKIPRRLIHCSDGVLEEYSTDEEEEETEENLPLVDPSTLSWGSYLWFWTVKSAFSGLAACDYLGEKFANFFGITSPKYQYELNQLKQMEEEEQEIEKEERAAEEMAVQEALRVMEAPVLKVPDVTVRVEGHS</sequence>
<evidence type="ECO:0000313" key="2">
    <source>
        <dbReference type="Ensembl" id="ENSCSAVP00000019096.1"/>
    </source>
</evidence>
<name>H2ZND0_CIOSA</name>
<dbReference type="InterPro" id="IPR028260">
    <property type="entry name" value="FAM177"/>
</dbReference>
<dbReference type="PANTHER" id="PTHR31206">
    <property type="entry name" value="LP10445P"/>
    <property type="match status" value="1"/>
</dbReference>
<dbReference type="HOGENOM" id="CLU_1593965_0_0_1"/>
<keyword evidence="1" id="KW-0175">Coiled coil</keyword>
<reference evidence="3" key="1">
    <citation type="submission" date="2003-08" db="EMBL/GenBank/DDBJ databases">
        <authorList>
            <person name="Birren B."/>
            <person name="Nusbaum C."/>
            <person name="Abebe A."/>
            <person name="Abouelleil A."/>
            <person name="Adekoya E."/>
            <person name="Ait-zahra M."/>
            <person name="Allen N."/>
            <person name="Allen T."/>
            <person name="An P."/>
            <person name="Anderson M."/>
            <person name="Anderson S."/>
            <person name="Arachchi H."/>
            <person name="Armbruster J."/>
            <person name="Bachantsang P."/>
            <person name="Baldwin J."/>
            <person name="Barry A."/>
            <person name="Bayul T."/>
            <person name="Blitshsteyn B."/>
            <person name="Bloom T."/>
            <person name="Blye J."/>
            <person name="Boguslavskiy L."/>
            <person name="Borowsky M."/>
            <person name="Boukhgalter B."/>
            <person name="Brunache A."/>
            <person name="Butler J."/>
            <person name="Calixte N."/>
            <person name="Calvo S."/>
            <person name="Camarata J."/>
            <person name="Campo K."/>
            <person name="Chang J."/>
            <person name="Cheshatsang Y."/>
            <person name="Citroen M."/>
            <person name="Collymore A."/>
            <person name="Considine T."/>
            <person name="Cook A."/>
            <person name="Cooke P."/>
            <person name="Corum B."/>
            <person name="Cuomo C."/>
            <person name="David R."/>
            <person name="Dawoe T."/>
            <person name="Degray S."/>
            <person name="Dodge S."/>
            <person name="Dooley K."/>
            <person name="Dorje P."/>
            <person name="Dorjee K."/>
            <person name="Dorris L."/>
            <person name="Duffey N."/>
            <person name="Dupes A."/>
            <person name="Elkins T."/>
            <person name="Engels R."/>
            <person name="Erickson J."/>
            <person name="Farina A."/>
            <person name="Faro S."/>
            <person name="Ferreira P."/>
            <person name="Fischer H."/>
            <person name="Fitzgerald M."/>
            <person name="Foley K."/>
            <person name="Gage D."/>
            <person name="Galagan J."/>
            <person name="Gearin G."/>
            <person name="Gnerre S."/>
            <person name="Gnirke A."/>
            <person name="Goyette A."/>
            <person name="Graham J."/>
            <person name="Grandbois E."/>
            <person name="Gyaltsen K."/>
            <person name="Hafez N."/>
            <person name="Hagopian D."/>
            <person name="Hagos B."/>
            <person name="Hall J."/>
            <person name="Hatcher B."/>
            <person name="Heller A."/>
            <person name="Higgins H."/>
            <person name="Honan T."/>
            <person name="Horn A."/>
            <person name="Houde N."/>
            <person name="Hughes L."/>
            <person name="Hulme W."/>
            <person name="Husby E."/>
            <person name="Iliev I."/>
            <person name="Jaffe D."/>
            <person name="Jones C."/>
            <person name="Kamal M."/>
            <person name="Kamat A."/>
            <person name="Kamvysselis M."/>
            <person name="Karlsson E."/>
            <person name="Kells C."/>
            <person name="Kieu A."/>
            <person name="Kisner P."/>
            <person name="Kodira C."/>
            <person name="Kulbokas E."/>
            <person name="Labutti K."/>
            <person name="Lama D."/>
            <person name="Landers T."/>
            <person name="Leger J."/>
            <person name="Levine S."/>
            <person name="Lewis D."/>
            <person name="Lewis T."/>
            <person name="Lindblad-toh K."/>
            <person name="Liu X."/>
            <person name="Lokyitsang T."/>
            <person name="Lokyitsang Y."/>
            <person name="Lucien O."/>
            <person name="Lui A."/>
            <person name="Ma L.J."/>
            <person name="Mabbitt R."/>
            <person name="Macdonald J."/>
            <person name="Maclean C."/>
            <person name="Major J."/>
            <person name="Manning J."/>
            <person name="Marabella R."/>
            <person name="Maru K."/>
            <person name="Matthews C."/>
            <person name="Mauceli E."/>
            <person name="Mccarthy M."/>
            <person name="Mcdonough S."/>
            <person name="Mcghee T."/>
            <person name="Meldrim J."/>
            <person name="Meneus L."/>
            <person name="Mesirov J."/>
            <person name="Mihalev A."/>
            <person name="Mihova T."/>
            <person name="Mikkelsen T."/>
            <person name="Mlenga V."/>
            <person name="Moru K."/>
            <person name="Mozes J."/>
            <person name="Mulrain L."/>
            <person name="Munson G."/>
            <person name="Naylor J."/>
            <person name="Newes C."/>
            <person name="Nguyen C."/>
            <person name="Nguyen N."/>
            <person name="Nguyen T."/>
            <person name="Nicol R."/>
            <person name="Nielsen C."/>
            <person name="Nizzari M."/>
            <person name="Norbu C."/>
            <person name="Norbu N."/>
            <person name="O'donnell P."/>
            <person name="Okoawo O."/>
            <person name="O'leary S."/>
            <person name="Omotosho B."/>
            <person name="O'neill K."/>
            <person name="Osman S."/>
            <person name="Parker S."/>
            <person name="Perrin D."/>
            <person name="Phunkhang P."/>
            <person name="Piqani B."/>
            <person name="Purcell S."/>
            <person name="Rachupka T."/>
            <person name="Ramasamy U."/>
            <person name="Rameau R."/>
            <person name="Ray V."/>
            <person name="Raymond C."/>
            <person name="Retta R."/>
            <person name="Richardson S."/>
            <person name="Rise C."/>
            <person name="Rodriguez J."/>
            <person name="Rogers J."/>
            <person name="Rogov P."/>
            <person name="Rutman M."/>
            <person name="Schupbach R."/>
            <person name="Seaman C."/>
            <person name="Settipalli S."/>
            <person name="Sharpe T."/>
            <person name="Sheridan J."/>
            <person name="Sherpa N."/>
            <person name="Shi J."/>
            <person name="Smirnov S."/>
            <person name="Smith C."/>
            <person name="Sougnez C."/>
            <person name="Spencer B."/>
            <person name="Stalker J."/>
            <person name="Stange-thomann N."/>
            <person name="Stavropoulos S."/>
            <person name="Stetson K."/>
            <person name="Stone C."/>
            <person name="Stone S."/>
            <person name="Stubbs M."/>
            <person name="Talamas J."/>
            <person name="Tchuinga P."/>
            <person name="Tenzing P."/>
            <person name="Tesfaye S."/>
            <person name="Theodore J."/>
            <person name="Thoulutsang Y."/>
            <person name="Topham K."/>
            <person name="Towey S."/>
            <person name="Tsamla T."/>
            <person name="Tsomo N."/>
            <person name="Vallee D."/>
            <person name="Vassiliev H."/>
            <person name="Venkataraman V."/>
            <person name="Vinson J."/>
            <person name="Vo A."/>
            <person name="Wade C."/>
            <person name="Wang S."/>
            <person name="Wangchuk T."/>
            <person name="Wangdi T."/>
            <person name="Whittaker C."/>
            <person name="Wilkinson J."/>
            <person name="Wu Y."/>
            <person name="Wyman D."/>
            <person name="Yadav S."/>
            <person name="Yang S."/>
            <person name="Yang X."/>
            <person name="Yeager S."/>
            <person name="Yee E."/>
            <person name="Young G."/>
            <person name="Zainoun J."/>
            <person name="Zembeck L."/>
            <person name="Zimmer A."/>
            <person name="Zody M."/>
            <person name="Lander E."/>
        </authorList>
    </citation>
    <scope>NUCLEOTIDE SEQUENCE [LARGE SCALE GENOMIC DNA]</scope>
</reference>
<reference evidence="2" key="3">
    <citation type="submission" date="2025-09" db="UniProtKB">
        <authorList>
            <consortium name="Ensembl"/>
        </authorList>
    </citation>
    <scope>IDENTIFICATION</scope>
</reference>
<dbReference type="PANTHER" id="PTHR31206:SF1">
    <property type="entry name" value="LP10445P"/>
    <property type="match status" value="1"/>
</dbReference>
<dbReference type="Proteomes" id="UP000007875">
    <property type="component" value="Unassembled WGS sequence"/>
</dbReference>
<evidence type="ECO:0000256" key="1">
    <source>
        <dbReference type="SAM" id="Coils"/>
    </source>
</evidence>
<dbReference type="AlphaFoldDB" id="H2ZND0"/>
<evidence type="ECO:0000313" key="3">
    <source>
        <dbReference type="Proteomes" id="UP000007875"/>
    </source>
</evidence>
<dbReference type="GeneTree" id="ENSGT00390000016736"/>
<evidence type="ECO:0008006" key="4">
    <source>
        <dbReference type="Google" id="ProtNLM"/>
    </source>
</evidence>
<protein>
    <recommendedName>
        <fullName evidence="4">Protein FAM177A1</fullName>
    </recommendedName>
</protein>
<proteinExistence type="predicted"/>
<dbReference type="OMA" id="YQFAINE"/>
<keyword evidence="3" id="KW-1185">Reference proteome</keyword>
<dbReference type="InParanoid" id="H2ZND0"/>
<dbReference type="eggNOG" id="ENOG502RYW3">
    <property type="taxonomic scope" value="Eukaryota"/>
</dbReference>
<reference evidence="2" key="2">
    <citation type="submission" date="2025-08" db="UniProtKB">
        <authorList>
            <consortium name="Ensembl"/>
        </authorList>
    </citation>
    <scope>IDENTIFICATION</scope>
</reference>
<feature type="coiled-coil region" evidence="1">
    <location>
        <begin position="113"/>
        <end position="143"/>
    </location>
</feature>
<organism evidence="2 3">
    <name type="scientific">Ciona savignyi</name>
    <name type="common">Pacific transparent sea squirt</name>
    <dbReference type="NCBI Taxonomy" id="51511"/>
    <lineage>
        <taxon>Eukaryota</taxon>
        <taxon>Metazoa</taxon>
        <taxon>Chordata</taxon>
        <taxon>Tunicata</taxon>
        <taxon>Ascidiacea</taxon>
        <taxon>Phlebobranchia</taxon>
        <taxon>Cionidae</taxon>
        <taxon>Ciona</taxon>
    </lineage>
</organism>
<dbReference type="Pfam" id="PF14774">
    <property type="entry name" value="FAM177"/>
    <property type="match status" value="1"/>
</dbReference>